<dbReference type="Pfam" id="PF05036">
    <property type="entry name" value="SPOR"/>
    <property type="match status" value="1"/>
</dbReference>
<organism evidence="3 4">
    <name type="scientific">Algivirga pacifica</name>
    <dbReference type="NCBI Taxonomy" id="1162670"/>
    <lineage>
        <taxon>Bacteria</taxon>
        <taxon>Pseudomonadati</taxon>
        <taxon>Bacteroidota</taxon>
        <taxon>Cytophagia</taxon>
        <taxon>Cytophagales</taxon>
        <taxon>Flammeovirgaceae</taxon>
        <taxon>Algivirga</taxon>
    </lineage>
</organism>
<dbReference type="InterPro" id="IPR007730">
    <property type="entry name" value="SPOR-like_dom"/>
</dbReference>
<comment type="caution">
    <text evidence="3">The sequence shown here is derived from an EMBL/GenBank/DDBJ whole genome shotgun (WGS) entry which is preliminary data.</text>
</comment>
<feature type="domain" description="SPOR" evidence="2">
    <location>
        <begin position="277"/>
        <end position="350"/>
    </location>
</feature>
<reference evidence="4" key="1">
    <citation type="journal article" date="2019" name="Int. J. Syst. Evol. Microbiol.">
        <title>The Global Catalogue of Microorganisms (GCM) 10K type strain sequencing project: providing services to taxonomists for standard genome sequencing and annotation.</title>
        <authorList>
            <consortium name="The Broad Institute Genomics Platform"/>
            <consortium name="The Broad Institute Genome Sequencing Center for Infectious Disease"/>
            <person name="Wu L."/>
            <person name="Ma J."/>
        </authorList>
    </citation>
    <scope>NUCLEOTIDE SEQUENCE [LARGE SCALE GENOMIC DNA]</scope>
    <source>
        <strain evidence="4">JCM 18326</strain>
    </source>
</reference>
<dbReference type="InterPro" id="IPR040495">
    <property type="entry name" value="HU-CCDC81_bac_1"/>
</dbReference>
<protein>
    <recommendedName>
        <fullName evidence="2">SPOR domain-containing protein</fullName>
    </recommendedName>
</protein>
<accession>A0ABP9D9F1</accession>
<feature type="transmembrane region" description="Helical" evidence="1">
    <location>
        <begin position="172"/>
        <end position="192"/>
    </location>
</feature>
<keyword evidence="1" id="KW-0472">Membrane</keyword>
<keyword evidence="1" id="KW-0812">Transmembrane</keyword>
<evidence type="ECO:0000256" key="1">
    <source>
        <dbReference type="SAM" id="Phobius"/>
    </source>
</evidence>
<dbReference type="Pfam" id="PF18174">
    <property type="entry name" value="HU-CCDC81_bac_1"/>
    <property type="match status" value="1"/>
</dbReference>
<keyword evidence="4" id="KW-1185">Reference proteome</keyword>
<evidence type="ECO:0000259" key="2">
    <source>
        <dbReference type="PROSITE" id="PS51724"/>
    </source>
</evidence>
<evidence type="ECO:0000313" key="4">
    <source>
        <dbReference type="Proteomes" id="UP001500298"/>
    </source>
</evidence>
<dbReference type="RefSeq" id="WP_345371292.1">
    <property type="nucleotide sequence ID" value="NZ_BAABJX010000029.1"/>
</dbReference>
<keyword evidence="1" id="KW-1133">Transmembrane helix</keyword>
<proteinExistence type="predicted"/>
<gene>
    <name evidence="3" type="ORF">GCM10023331_19150</name>
</gene>
<dbReference type="PROSITE" id="PS51724">
    <property type="entry name" value="SPOR"/>
    <property type="match status" value="1"/>
</dbReference>
<sequence length="350" mass="38708">MIAKYIKEALIKNGTVVVTGLGTFRSENTAADVSDSGNMITPPHTEVTFTEEQDILSPHNVAEYIVDNTGMALAEVRMEIDLFVNNLMQEVKMGGAGKVTGLGYFKAGIGGKLLFHQYNEENVSPDSFGLPKIQATPMIEPEMNTPQDEKPSSLVYADDDRDAFGEEENQQWMYWVGVPLVLIAVLTGYVFYVGTDAVVAMFEGSPQQEQVVQEELVSSGEEYTYEDATSEVDENTSYTETIVEESAENTEMNTEEPSVDEYESSVSSDQIAGNLVTGPSNRYYIIVSSFSTLNNAEVAQKKLVRDGYTDAKVISYRGKYRVSAGDFSDRNAASSRNKQLSFKGAWVWQY</sequence>
<dbReference type="SUPFAM" id="SSF110997">
    <property type="entry name" value="Sporulation related repeat"/>
    <property type="match status" value="1"/>
</dbReference>
<dbReference type="Gene3D" id="3.30.70.1070">
    <property type="entry name" value="Sporulation related repeat"/>
    <property type="match status" value="1"/>
</dbReference>
<dbReference type="Proteomes" id="UP001500298">
    <property type="component" value="Unassembled WGS sequence"/>
</dbReference>
<dbReference type="InterPro" id="IPR036680">
    <property type="entry name" value="SPOR-like_sf"/>
</dbReference>
<name>A0ABP9D9F1_9BACT</name>
<dbReference type="EMBL" id="BAABJX010000029">
    <property type="protein sequence ID" value="GAA4834093.1"/>
    <property type="molecule type" value="Genomic_DNA"/>
</dbReference>
<evidence type="ECO:0000313" key="3">
    <source>
        <dbReference type="EMBL" id="GAA4834093.1"/>
    </source>
</evidence>